<dbReference type="SMART" id="SM00829">
    <property type="entry name" value="PKS_ER"/>
    <property type="match status" value="1"/>
</dbReference>
<dbReference type="InterPro" id="IPR013154">
    <property type="entry name" value="ADH-like_N"/>
</dbReference>
<dbReference type="SUPFAM" id="SSF51735">
    <property type="entry name" value="NAD(P)-binding Rossmann-fold domains"/>
    <property type="match status" value="1"/>
</dbReference>
<dbReference type="PANTHER" id="PTHR43401">
    <property type="entry name" value="L-THREONINE 3-DEHYDROGENASE"/>
    <property type="match status" value="1"/>
</dbReference>
<dbReference type="EC" id="1.1.1.301" evidence="6"/>
<comment type="cofactor">
    <cofactor evidence="4">
        <name>Zn(2+)</name>
        <dbReference type="ChEBI" id="CHEBI:29105"/>
    </cofactor>
</comment>
<dbReference type="PROSITE" id="PS00059">
    <property type="entry name" value="ADH_ZINC"/>
    <property type="match status" value="1"/>
</dbReference>
<dbReference type="Gene3D" id="3.90.180.10">
    <property type="entry name" value="Medium-chain alcohol dehydrogenases, catalytic domain"/>
    <property type="match status" value="1"/>
</dbReference>
<dbReference type="Gene3D" id="3.40.50.720">
    <property type="entry name" value="NAD(P)-binding Rossmann-like Domain"/>
    <property type="match status" value="1"/>
</dbReference>
<dbReference type="InterPro" id="IPR013149">
    <property type="entry name" value="ADH-like_C"/>
</dbReference>
<organism evidence="6 7">
    <name type="scientific">Neomoorella glycerini</name>
    <dbReference type="NCBI Taxonomy" id="55779"/>
    <lineage>
        <taxon>Bacteria</taxon>
        <taxon>Bacillati</taxon>
        <taxon>Bacillota</taxon>
        <taxon>Clostridia</taxon>
        <taxon>Neomoorellales</taxon>
        <taxon>Neomoorellaceae</taxon>
        <taxon>Neomoorella</taxon>
    </lineage>
</organism>
<dbReference type="GO" id="GO:0016491">
    <property type="term" value="F:oxidoreductase activity"/>
    <property type="evidence" value="ECO:0007669"/>
    <property type="project" value="UniProtKB-KW"/>
</dbReference>
<dbReference type="RefSeq" id="WP_156271528.1">
    <property type="nucleotide sequence ID" value="NZ_CP046244.1"/>
</dbReference>
<protein>
    <submittedName>
        <fullName evidence="6">D-arabitol-phosphate dehydrogenase</fullName>
        <ecNumber evidence="6">1.1.1.301</ecNumber>
    </submittedName>
</protein>
<dbReference type="OrthoDB" id="9769198at2"/>
<feature type="domain" description="Enoyl reductase (ER)" evidence="5">
    <location>
        <begin position="7"/>
        <end position="340"/>
    </location>
</feature>
<gene>
    <name evidence="6" type="ORF">MGLY_04260</name>
</gene>
<dbReference type="SUPFAM" id="SSF50129">
    <property type="entry name" value="GroES-like"/>
    <property type="match status" value="1"/>
</dbReference>
<name>A0A6I5ZMJ7_9FIRM</name>
<evidence type="ECO:0000256" key="4">
    <source>
        <dbReference type="RuleBase" id="RU361277"/>
    </source>
</evidence>
<evidence type="ECO:0000313" key="7">
    <source>
        <dbReference type="Proteomes" id="UP000425916"/>
    </source>
</evidence>
<keyword evidence="2 4" id="KW-0862">Zinc</keyword>
<evidence type="ECO:0000256" key="1">
    <source>
        <dbReference type="ARBA" id="ARBA00022723"/>
    </source>
</evidence>
<evidence type="ECO:0000313" key="6">
    <source>
        <dbReference type="EMBL" id="QGP91102.1"/>
    </source>
</evidence>
<dbReference type="Pfam" id="PF08240">
    <property type="entry name" value="ADH_N"/>
    <property type="match status" value="1"/>
</dbReference>
<evidence type="ECO:0000256" key="2">
    <source>
        <dbReference type="ARBA" id="ARBA00022833"/>
    </source>
</evidence>
<keyword evidence="7" id="KW-1185">Reference proteome</keyword>
<dbReference type="AlphaFoldDB" id="A0A6I5ZMJ7"/>
<keyword evidence="3 6" id="KW-0560">Oxidoreductase</keyword>
<dbReference type="PANTHER" id="PTHR43401:SF2">
    <property type="entry name" value="L-THREONINE 3-DEHYDROGENASE"/>
    <property type="match status" value="1"/>
</dbReference>
<dbReference type="Proteomes" id="UP000425916">
    <property type="component" value="Chromosome"/>
</dbReference>
<comment type="similarity">
    <text evidence="4">Belongs to the zinc-containing alcohol dehydrogenase family.</text>
</comment>
<accession>A0A6I5ZMJ7</accession>
<dbReference type="EMBL" id="CP046244">
    <property type="protein sequence ID" value="QGP91102.1"/>
    <property type="molecule type" value="Genomic_DNA"/>
</dbReference>
<dbReference type="Pfam" id="PF00107">
    <property type="entry name" value="ADH_zinc_N"/>
    <property type="match status" value="1"/>
</dbReference>
<proteinExistence type="inferred from homology"/>
<dbReference type="InterPro" id="IPR050129">
    <property type="entry name" value="Zn_alcohol_dh"/>
</dbReference>
<dbReference type="GO" id="GO:0008270">
    <property type="term" value="F:zinc ion binding"/>
    <property type="evidence" value="ECO:0007669"/>
    <property type="project" value="InterPro"/>
</dbReference>
<dbReference type="InterPro" id="IPR011032">
    <property type="entry name" value="GroES-like_sf"/>
</dbReference>
<sequence length="346" mass="37968">MRSIIFNAPGKLAMREIPMRPIADDEVLVKVEACGLCTWERSVYEGLEPAEFPFIGGHEIAGKVAAVGSKVMPAIAVGQPVAVASLTRCGECYYCQRGLNNQCLQVKSKPVNDQPWGPGGFAEYMYVKRYMVHPLANITNLDTGILAEPLACVIRAIRRADLRAGDTAVVIGAGLMGLLFTLVAKYYGARVIISQPSATRRQKAIDLGADYAFDPRQENFVDFVRGHTGGYGANVVFYTAGGQQAIVDGLKALAKDGHLVVYAPIHPEAALTLDINDFHYREITLTGSLMHDHQSFVTATELISRGVVRLSSFNILRMPFTQIETAIERAKDKNIHRILLYWPDSN</sequence>
<dbReference type="InterPro" id="IPR020843">
    <property type="entry name" value="ER"/>
</dbReference>
<evidence type="ECO:0000256" key="3">
    <source>
        <dbReference type="ARBA" id="ARBA00023002"/>
    </source>
</evidence>
<dbReference type="InterPro" id="IPR002328">
    <property type="entry name" value="ADH_Zn_CS"/>
</dbReference>
<keyword evidence="1 4" id="KW-0479">Metal-binding</keyword>
<evidence type="ECO:0000259" key="5">
    <source>
        <dbReference type="SMART" id="SM00829"/>
    </source>
</evidence>
<reference evidence="6 7" key="1">
    <citation type="submission" date="2019-11" db="EMBL/GenBank/DDBJ databases">
        <title>Genome sequence of Moorella glycerini DSM11254.</title>
        <authorList>
            <person name="Poehlein A."/>
            <person name="Boeer T."/>
            <person name="Daniel R."/>
        </authorList>
    </citation>
    <scope>NUCLEOTIDE SEQUENCE [LARGE SCALE GENOMIC DNA]</scope>
    <source>
        <strain evidence="6 7">DSM 11254</strain>
    </source>
</reference>
<dbReference type="InterPro" id="IPR036291">
    <property type="entry name" value="NAD(P)-bd_dom_sf"/>
</dbReference>